<keyword evidence="1" id="KW-1133">Transmembrane helix</keyword>
<protein>
    <submittedName>
        <fullName evidence="2">Uncharacterized protein</fullName>
    </submittedName>
</protein>
<feature type="non-terminal residue" evidence="2">
    <location>
        <position position="58"/>
    </location>
</feature>
<evidence type="ECO:0000313" key="2">
    <source>
        <dbReference type="EMBL" id="GAI00684.1"/>
    </source>
</evidence>
<accession>X1M2R6</accession>
<name>X1M2R6_9ZZZZ</name>
<feature type="transmembrane region" description="Helical" evidence="1">
    <location>
        <begin position="6"/>
        <end position="25"/>
    </location>
</feature>
<comment type="caution">
    <text evidence="2">The sequence shown here is derived from an EMBL/GenBank/DDBJ whole genome shotgun (WGS) entry which is preliminary data.</text>
</comment>
<reference evidence="2" key="1">
    <citation type="journal article" date="2014" name="Front. Microbiol.">
        <title>High frequency of phylogenetically diverse reductive dehalogenase-homologous genes in deep subseafloor sedimentary metagenomes.</title>
        <authorList>
            <person name="Kawai M."/>
            <person name="Futagami T."/>
            <person name="Toyoda A."/>
            <person name="Takaki Y."/>
            <person name="Nishi S."/>
            <person name="Hori S."/>
            <person name="Arai W."/>
            <person name="Tsubouchi T."/>
            <person name="Morono Y."/>
            <person name="Uchiyama I."/>
            <person name="Ito T."/>
            <person name="Fujiyama A."/>
            <person name="Inagaki F."/>
            <person name="Takami H."/>
        </authorList>
    </citation>
    <scope>NUCLEOTIDE SEQUENCE</scope>
    <source>
        <strain evidence="2">Expedition CK06-06</strain>
    </source>
</reference>
<dbReference type="AlphaFoldDB" id="X1M2R6"/>
<sequence>MGGLCLGSKWTGFLCVAILSLGILVDSFLFTKEKFMVVIKNFLLFTLLVGAVGSFWYL</sequence>
<organism evidence="2">
    <name type="scientific">marine sediment metagenome</name>
    <dbReference type="NCBI Taxonomy" id="412755"/>
    <lineage>
        <taxon>unclassified sequences</taxon>
        <taxon>metagenomes</taxon>
        <taxon>ecological metagenomes</taxon>
    </lineage>
</organism>
<gene>
    <name evidence="2" type="ORF">S03H2_72450</name>
</gene>
<keyword evidence="1" id="KW-0812">Transmembrane</keyword>
<evidence type="ECO:0000256" key="1">
    <source>
        <dbReference type="SAM" id="Phobius"/>
    </source>
</evidence>
<keyword evidence="1" id="KW-0472">Membrane</keyword>
<feature type="transmembrane region" description="Helical" evidence="1">
    <location>
        <begin position="37"/>
        <end position="57"/>
    </location>
</feature>
<dbReference type="EMBL" id="BARU01048992">
    <property type="protein sequence ID" value="GAI00684.1"/>
    <property type="molecule type" value="Genomic_DNA"/>
</dbReference>
<proteinExistence type="predicted"/>